<evidence type="ECO:0000256" key="3">
    <source>
        <dbReference type="ARBA" id="ARBA00022989"/>
    </source>
</evidence>
<dbReference type="Gene3D" id="1.20.1250.20">
    <property type="entry name" value="MFS general substrate transporter like domains"/>
    <property type="match status" value="1"/>
</dbReference>
<evidence type="ECO:0000256" key="5">
    <source>
        <dbReference type="SAM" id="Phobius"/>
    </source>
</evidence>
<dbReference type="Proteomes" id="UP001219568">
    <property type="component" value="Unassembled WGS sequence"/>
</dbReference>
<comment type="caution">
    <text evidence="6">The sequence shown here is derived from an EMBL/GenBank/DDBJ whole genome shotgun (WGS) entry which is preliminary data.</text>
</comment>
<gene>
    <name evidence="6" type="ORF">N7460_012820</name>
</gene>
<keyword evidence="2 5" id="KW-0812">Transmembrane</keyword>
<dbReference type="EMBL" id="JAQJZL010000016">
    <property type="protein sequence ID" value="KAJ6022425.1"/>
    <property type="molecule type" value="Genomic_DNA"/>
</dbReference>
<evidence type="ECO:0000313" key="6">
    <source>
        <dbReference type="EMBL" id="KAJ6022425.1"/>
    </source>
</evidence>
<dbReference type="GO" id="GO:0005886">
    <property type="term" value="C:plasma membrane"/>
    <property type="evidence" value="ECO:0007669"/>
    <property type="project" value="TreeGrafter"/>
</dbReference>
<feature type="transmembrane region" description="Helical" evidence="5">
    <location>
        <begin position="122"/>
        <end position="144"/>
    </location>
</feature>
<dbReference type="SUPFAM" id="SSF103473">
    <property type="entry name" value="MFS general substrate transporter"/>
    <property type="match status" value="1"/>
</dbReference>
<dbReference type="AlphaFoldDB" id="A0AAD6HXQ9"/>
<reference evidence="6" key="1">
    <citation type="journal article" date="2023" name="IMA Fungus">
        <title>Comparative genomic study of the Penicillium genus elucidates a diverse pangenome and 15 lateral gene transfer events.</title>
        <authorList>
            <person name="Petersen C."/>
            <person name="Sorensen T."/>
            <person name="Nielsen M.R."/>
            <person name="Sondergaard T.E."/>
            <person name="Sorensen J.L."/>
            <person name="Fitzpatrick D.A."/>
            <person name="Frisvad J.C."/>
            <person name="Nielsen K.L."/>
        </authorList>
    </citation>
    <scope>NUCLEOTIDE SEQUENCE</scope>
    <source>
        <strain evidence="6">IBT 15450</strain>
    </source>
</reference>
<evidence type="ECO:0000256" key="1">
    <source>
        <dbReference type="ARBA" id="ARBA00004141"/>
    </source>
</evidence>
<reference evidence="6" key="2">
    <citation type="submission" date="2023-01" db="EMBL/GenBank/DDBJ databases">
        <authorList>
            <person name="Petersen C."/>
        </authorList>
    </citation>
    <scope>NUCLEOTIDE SEQUENCE</scope>
    <source>
        <strain evidence="6">IBT 15450</strain>
    </source>
</reference>
<evidence type="ECO:0000256" key="4">
    <source>
        <dbReference type="ARBA" id="ARBA00023136"/>
    </source>
</evidence>
<feature type="transmembrane region" description="Helical" evidence="5">
    <location>
        <begin position="12"/>
        <end position="36"/>
    </location>
</feature>
<dbReference type="InterPro" id="IPR036259">
    <property type="entry name" value="MFS_trans_sf"/>
</dbReference>
<name>A0AAD6HXQ9_PENCN</name>
<evidence type="ECO:0000313" key="7">
    <source>
        <dbReference type="Proteomes" id="UP001219568"/>
    </source>
</evidence>
<keyword evidence="3 5" id="KW-1133">Transmembrane helix</keyword>
<sequence length="174" mass="19313">MWSKETRGRGVSIYSIAVNSGLALGSIIGAALIIQPNLWWRWTAYIHTANPPCHKILPYTTSVFVKCGVNIIFLQYVKFLIDLYKTHAASATAPTTFLRSLMAASLPLAARPMIRALGVRPIVSTIAAVATALQPVPFLFLRYGTSIIIYRRLRLMIYDSLVFNLDFIDSVPVV</sequence>
<dbReference type="GO" id="GO:0022857">
    <property type="term" value="F:transmembrane transporter activity"/>
    <property type="evidence" value="ECO:0007669"/>
    <property type="project" value="TreeGrafter"/>
</dbReference>
<dbReference type="PANTHER" id="PTHR23502:SF49">
    <property type="entry name" value="MAJOR FACILITATOR SUPERFAMILY (MFS) PROFILE DOMAIN-CONTAINING PROTEIN"/>
    <property type="match status" value="1"/>
</dbReference>
<dbReference type="PANTHER" id="PTHR23502">
    <property type="entry name" value="MAJOR FACILITATOR SUPERFAMILY"/>
    <property type="match status" value="1"/>
</dbReference>
<proteinExistence type="predicted"/>
<evidence type="ECO:0000256" key="2">
    <source>
        <dbReference type="ARBA" id="ARBA00022692"/>
    </source>
</evidence>
<accession>A0AAD6HXQ9</accession>
<organism evidence="6 7">
    <name type="scientific">Penicillium canescens</name>
    <dbReference type="NCBI Taxonomy" id="5083"/>
    <lineage>
        <taxon>Eukaryota</taxon>
        <taxon>Fungi</taxon>
        <taxon>Dikarya</taxon>
        <taxon>Ascomycota</taxon>
        <taxon>Pezizomycotina</taxon>
        <taxon>Eurotiomycetes</taxon>
        <taxon>Eurotiomycetidae</taxon>
        <taxon>Eurotiales</taxon>
        <taxon>Aspergillaceae</taxon>
        <taxon>Penicillium</taxon>
    </lineage>
</organism>
<comment type="subcellular location">
    <subcellularLocation>
        <location evidence="1">Membrane</location>
        <topology evidence="1">Multi-pass membrane protein</topology>
    </subcellularLocation>
</comment>
<keyword evidence="7" id="KW-1185">Reference proteome</keyword>
<keyword evidence="4 5" id="KW-0472">Membrane</keyword>
<protein>
    <submittedName>
        <fullName evidence="6">Uncharacterized protein</fullName>
    </submittedName>
</protein>